<protein>
    <submittedName>
        <fullName evidence="4">Uncharacterized protein</fullName>
    </submittedName>
</protein>
<dbReference type="InterPro" id="IPR007515">
    <property type="entry name" value="Mss4"/>
</dbReference>
<dbReference type="PROSITE" id="PS51796">
    <property type="entry name" value="MSS4"/>
    <property type="match status" value="1"/>
</dbReference>
<dbReference type="PANTHER" id="PTHR13276:SF0">
    <property type="entry name" value="GUANINE NUCLEOTIDE EXCHANGE FACTOR MSS4"/>
    <property type="match status" value="1"/>
</dbReference>
<dbReference type="GO" id="GO:0015031">
    <property type="term" value="P:protein transport"/>
    <property type="evidence" value="ECO:0007669"/>
    <property type="project" value="UniProtKB-KW"/>
</dbReference>
<dbReference type="OMA" id="VPLMMQK"/>
<keyword evidence="1" id="KW-0813">Transport</keyword>
<dbReference type="InterPro" id="IPR011057">
    <property type="entry name" value="Mss4-like_sf"/>
</dbReference>
<dbReference type="GO" id="GO:0005085">
    <property type="term" value="F:guanyl-nucleotide exchange factor activity"/>
    <property type="evidence" value="ECO:0007669"/>
    <property type="project" value="UniProtKB-KW"/>
</dbReference>
<dbReference type="InterPro" id="IPR011323">
    <property type="entry name" value="Mss4/transl-control_tumour"/>
</dbReference>
<dbReference type="FunFam" id="2.170.150.10:FF:000005">
    <property type="entry name" value="Guanine nucleotide exchange factor MSS4"/>
    <property type="match status" value="1"/>
</dbReference>
<dbReference type="SUPFAM" id="SSF51316">
    <property type="entry name" value="Mss4-like"/>
    <property type="match status" value="1"/>
</dbReference>
<dbReference type="InParanoid" id="A0A1X7VVP6"/>
<dbReference type="GO" id="GO:0007264">
    <property type="term" value="P:small GTPase-mediated signal transduction"/>
    <property type="evidence" value="ECO:0007669"/>
    <property type="project" value="InterPro"/>
</dbReference>
<organism evidence="4">
    <name type="scientific">Amphimedon queenslandica</name>
    <name type="common">Sponge</name>
    <dbReference type="NCBI Taxonomy" id="400682"/>
    <lineage>
        <taxon>Eukaryota</taxon>
        <taxon>Metazoa</taxon>
        <taxon>Porifera</taxon>
        <taxon>Demospongiae</taxon>
        <taxon>Heteroscleromorpha</taxon>
        <taxon>Haplosclerida</taxon>
        <taxon>Niphatidae</taxon>
        <taxon>Amphimedon</taxon>
    </lineage>
</organism>
<dbReference type="EnsemblMetazoa" id="XM_003382480.3">
    <property type="protein sequence ID" value="XP_003382528.1"/>
    <property type="gene ID" value="LOC100635172"/>
</dbReference>
<dbReference type="GO" id="GO:0016020">
    <property type="term" value="C:membrane"/>
    <property type="evidence" value="ECO:0007669"/>
    <property type="project" value="TreeGrafter"/>
</dbReference>
<evidence type="ECO:0000256" key="1">
    <source>
        <dbReference type="ARBA" id="ARBA00022448"/>
    </source>
</evidence>
<dbReference type="eggNOG" id="KOG4113">
    <property type="taxonomic scope" value="Eukaryota"/>
</dbReference>
<dbReference type="AlphaFoldDB" id="A0A1X7VVP6"/>
<dbReference type="Gene3D" id="2.170.150.10">
    <property type="entry name" value="Metal Binding Protein, Guanine Nucleotide Exchange Factor, Chain A"/>
    <property type="match status" value="1"/>
</dbReference>
<dbReference type="OrthoDB" id="30840at2759"/>
<gene>
    <name evidence="4" type="primary">100635172</name>
</gene>
<sequence>MAESTEGEEVAVPISRVTAELLTGQSKSNAVQLIDFDLAKCYGDDKKNSLMLICGNCKCKVMKPGTGTLTDKEFFLPDMTTKYAIGTEPAGETIKDHWLVVDMFHFENVGFSRSVEDLKYLICADCEVGPIGWHKTGNPNEFYIACTRVKYALE</sequence>
<evidence type="ECO:0000313" key="5">
    <source>
        <dbReference type="Proteomes" id="UP000007879"/>
    </source>
</evidence>
<keyword evidence="2" id="KW-0344">Guanine-nucleotide releasing factor</keyword>
<dbReference type="Proteomes" id="UP000007879">
    <property type="component" value="Unassembled WGS sequence"/>
</dbReference>
<evidence type="ECO:0000313" key="4">
    <source>
        <dbReference type="EnsemblMetazoa" id="Aqu2.1.44178_001"/>
    </source>
</evidence>
<dbReference type="GO" id="GO:0005829">
    <property type="term" value="C:cytosol"/>
    <property type="evidence" value="ECO:0007669"/>
    <property type="project" value="TreeGrafter"/>
</dbReference>
<dbReference type="STRING" id="400682.A0A1X7VVP6"/>
<reference evidence="5" key="1">
    <citation type="journal article" date="2010" name="Nature">
        <title>The Amphimedon queenslandica genome and the evolution of animal complexity.</title>
        <authorList>
            <person name="Srivastava M."/>
            <person name="Simakov O."/>
            <person name="Chapman J."/>
            <person name="Fahey B."/>
            <person name="Gauthier M.E."/>
            <person name="Mitros T."/>
            <person name="Richards G.S."/>
            <person name="Conaco C."/>
            <person name="Dacre M."/>
            <person name="Hellsten U."/>
            <person name="Larroux C."/>
            <person name="Putnam N.H."/>
            <person name="Stanke M."/>
            <person name="Adamska M."/>
            <person name="Darling A."/>
            <person name="Degnan S.M."/>
            <person name="Oakley T.H."/>
            <person name="Plachetzki D.C."/>
            <person name="Zhai Y."/>
            <person name="Adamski M."/>
            <person name="Calcino A."/>
            <person name="Cummins S.F."/>
            <person name="Goodstein D.M."/>
            <person name="Harris C."/>
            <person name="Jackson D.J."/>
            <person name="Leys S.P."/>
            <person name="Shu S."/>
            <person name="Woodcroft B.J."/>
            <person name="Vervoort M."/>
            <person name="Kosik K.S."/>
            <person name="Manning G."/>
            <person name="Degnan B.M."/>
            <person name="Rokhsar D.S."/>
        </authorList>
    </citation>
    <scope>NUCLEOTIDE SEQUENCE [LARGE SCALE GENOMIC DNA]</scope>
</reference>
<dbReference type="PANTHER" id="PTHR13276">
    <property type="entry name" value="GUANINE NUCLEOTIDE EXCHANGE FACTOR MSS4"/>
    <property type="match status" value="1"/>
</dbReference>
<keyword evidence="3" id="KW-0653">Protein transport</keyword>
<evidence type="ECO:0000256" key="2">
    <source>
        <dbReference type="ARBA" id="ARBA00022658"/>
    </source>
</evidence>
<name>A0A1X7VVP6_AMPQE</name>
<evidence type="ECO:0000256" key="3">
    <source>
        <dbReference type="ARBA" id="ARBA00022927"/>
    </source>
</evidence>
<dbReference type="GO" id="GO:0008270">
    <property type="term" value="F:zinc ion binding"/>
    <property type="evidence" value="ECO:0007669"/>
    <property type="project" value="TreeGrafter"/>
</dbReference>
<dbReference type="GO" id="GO:0006892">
    <property type="term" value="P:post-Golgi vesicle-mediated transport"/>
    <property type="evidence" value="ECO:0007669"/>
    <property type="project" value="TreeGrafter"/>
</dbReference>
<reference evidence="4" key="2">
    <citation type="submission" date="2017-05" db="UniProtKB">
        <authorList>
            <consortium name="EnsemblMetazoa"/>
        </authorList>
    </citation>
    <scope>IDENTIFICATION</scope>
</reference>
<dbReference type="Pfam" id="PF04421">
    <property type="entry name" value="Mss4"/>
    <property type="match status" value="1"/>
</dbReference>
<keyword evidence="5" id="KW-1185">Reference proteome</keyword>
<proteinExistence type="predicted"/>
<dbReference type="EnsemblMetazoa" id="Aqu2.1.44178_001">
    <property type="protein sequence ID" value="Aqu2.1.44178_001"/>
    <property type="gene ID" value="Aqu2.1.44178"/>
</dbReference>
<accession>A0A1X7VVP6</accession>
<dbReference type="KEGG" id="aqu:100635172"/>